<feature type="transmembrane region" description="Helical" evidence="10">
    <location>
        <begin position="954"/>
        <end position="970"/>
    </location>
</feature>
<dbReference type="Pfam" id="PF00664">
    <property type="entry name" value="ABC_membrane"/>
    <property type="match status" value="2"/>
</dbReference>
<keyword evidence="9" id="KW-0325">Glycoprotein</keyword>
<keyword evidence="4" id="KW-0677">Repeat</keyword>
<sequence length="1298" mass="147062">MNTQANEIDPLQKETKRRVTQPLSYLQLYRFANQMDYIWIVVSIIGAICNGLSMPIYSIIFGNLTDSFAYEDSDTKLNKAGLNTIYMFVLGICTLLVTLIMYTTFSITSENQTKRLRRQYLKSLLTKQVKWYDEINANSLNTKVNSEILAISDAIGDKVITFGFSIATFLSGFLVGYIKGWKLALVITSALPVLAITIALIGISASWREQFIQKSDIESSSLVEEVLSSIKTVKTLNGEEFEFERFRKIIIHSSKSIIKYGLYYGLAFGSMCGVQQFTYALGIFYSGVLVTDQIDPNYQGPIYTSGSICTIFISVLMGSLSLGKIGPCLSCFAKGKLAAMEVFQIIDESQEQEMNNIYKDFENLNGDIKIQNISFSYPSKPDHMVLKNITFVIPEGKKIALVGESGSGKSTIGQLLLKFYEIEYGQILVGKDEIPLSQIDTHQFRQQISIVSQEPALFNTTIRENLKLGNQKASDEELKIILNLMNSSELIDHLDTNVGFNGNQFSGGQKQRIALARALLQNPKILILDEATSALDRTNEQQITRIIDEKFNKITRIVIAHRLSTVQDSDNIIVFNQGEIIGQGTHEELLQNCEHYSYLISKQQQKEEAGYGTQTYLEIETQRKITEKSFSKINNKQENDQFDKSKIQILNTQNDIKQQLGQEFNDENKVESIDNKSELSFLKSIKSLILLNYKELPYLIIGSIAALANGSIYPIFSQILADVIDNLLIHNPQRVNSIQNEYERQQQINALDNTLKNSSTILLILGFIYFITSALECFCFSVYSERLTIRMKNEIYQKFLRLPISFYDNPNNNIGFLTPKVTNDTRVVQQFFQNIIGFKCQYYSAIIVGFSLSFVSSWKLTLLAVGLAPISYIGGCLSERYVVGSQQSFAQKVYINSNKLLMDTLTNIRTVYSLRAETFIVNQYASLLEEPSKQVKKFGAQIGFSSGYAQMKPFIVNGYLFLMGTLLNIYDDLPILAIYQTILAIIFSVVGGAKTIYFQSDNNKTKNSIAYYFSLLETQDEFQREEKHQNPRIKKNIVGNIEFKNVTFSYPQRPNIIVLNNLNLKIDSGHNVGLVGCSGCGKSTIFQLLFRFYDVNSGEITLDGLSIYDYDLRFLRQQISMVSQEPQLFNESISYNIRYNLQNITQDDIIQTSKLSHAYEFIINEQSEDQSNSGFNKNVGTKGSLISGGQKQRIAISRALLRNSKIYLFDESTSALDSNVESLVQQQLEEYLKEKTSIVIAHRMSTIKNCKIIYVFDKGQIIEQGNYAHLVNIKGHFYKLEQGLLNKEEQITSQQILN</sequence>
<evidence type="ECO:0000256" key="4">
    <source>
        <dbReference type="ARBA" id="ARBA00022737"/>
    </source>
</evidence>
<dbReference type="FunFam" id="3.40.50.300:FF:000240">
    <property type="entry name" value="ABC transporter B family member 20"/>
    <property type="match status" value="2"/>
</dbReference>
<feature type="transmembrane region" description="Helical" evidence="10">
    <location>
        <begin position="184"/>
        <end position="205"/>
    </location>
</feature>
<evidence type="ECO:0000256" key="10">
    <source>
        <dbReference type="SAM" id="Phobius"/>
    </source>
</evidence>
<feature type="transmembrane region" description="Helical" evidence="10">
    <location>
        <begin position="262"/>
        <end position="290"/>
    </location>
</feature>
<dbReference type="InterPro" id="IPR003439">
    <property type="entry name" value="ABC_transporter-like_ATP-bd"/>
</dbReference>
<keyword evidence="2" id="KW-0813">Transport</keyword>
<name>A0A8S1L2Z6_PARPR</name>
<dbReference type="GO" id="GO:0015421">
    <property type="term" value="F:ABC-type oligopeptide transporter activity"/>
    <property type="evidence" value="ECO:0007669"/>
    <property type="project" value="TreeGrafter"/>
</dbReference>
<dbReference type="InterPro" id="IPR039421">
    <property type="entry name" value="Type_1_exporter"/>
</dbReference>
<feature type="transmembrane region" description="Helical" evidence="10">
    <location>
        <begin position="976"/>
        <end position="997"/>
    </location>
</feature>
<dbReference type="InterPro" id="IPR017871">
    <property type="entry name" value="ABC_transporter-like_CS"/>
</dbReference>
<evidence type="ECO:0000256" key="3">
    <source>
        <dbReference type="ARBA" id="ARBA00022692"/>
    </source>
</evidence>
<keyword evidence="7 10" id="KW-1133">Transmembrane helix</keyword>
<dbReference type="CDD" id="cd18577">
    <property type="entry name" value="ABC_6TM_Pgp_ABCB1_D1_like"/>
    <property type="match status" value="1"/>
</dbReference>
<dbReference type="PROSITE" id="PS50893">
    <property type="entry name" value="ABC_TRANSPORTER_2"/>
    <property type="match status" value="2"/>
</dbReference>
<evidence type="ECO:0000259" key="12">
    <source>
        <dbReference type="PROSITE" id="PS50929"/>
    </source>
</evidence>
<evidence type="ECO:0000256" key="5">
    <source>
        <dbReference type="ARBA" id="ARBA00022741"/>
    </source>
</evidence>
<evidence type="ECO:0000256" key="2">
    <source>
        <dbReference type="ARBA" id="ARBA00022448"/>
    </source>
</evidence>
<evidence type="ECO:0000256" key="9">
    <source>
        <dbReference type="ARBA" id="ARBA00023180"/>
    </source>
</evidence>
<dbReference type="PROSITE" id="PS00211">
    <property type="entry name" value="ABC_TRANSPORTER_1"/>
    <property type="match status" value="2"/>
</dbReference>
<keyword evidence="5" id="KW-0547">Nucleotide-binding</keyword>
<dbReference type="GO" id="GO:0005524">
    <property type="term" value="F:ATP binding"/>
    <property type="evidence" value="ECO:0007669"/>
    <property type="project" value="UniProtKB-KW"/>
</dbReference>
<organism evidence="13 14">
    <name type="scientific">Paramecium primaurelia</name>
    <dbReference type="NCBI Taxonomy" id="5886"/>
    <lineage>
        <taxon>Eukaryota</taxon>
        <taxon>Sar</taxon>
        <taxon>Alveolata</taxon>
        <taxon>Ciliophora</taxon>
        <taxon>Intramacronucleata</taxon>
        <taxon>Oligohymenophorea</taxon>
        <taxon>Peniculida</taxon>
        <taxon>Parameciidae</taxon>
        <taxon>Paramecium</taxon>
    </lineage>
</organism>
<keyword evidence="8 10" id="KW-0472">Membrane</keyword>
<evidence type="ECO:0000313" key="13">
    <source>
        <dbReference type="EMBL" id="CAD8061899.1"/>
    </source>
</evidence>
<keyword evidence="14" id="KW-1185">Reference proteome</keyword>
<evidence type="ECO:0000259" key="11">
    <source>
        <dbReference type="PROSITE" id="PS50893"/>
    </source>
</evidence>
<feature type="domain" description="ABC transmembrane type-1" evidence="12">
    <location>
        <begin position="700"/>
        <end position="987"/>
    </location>
</feature>
<comment type="similarity">
    <text evidence="1">Belongs to the ABC transporter superfamily. ABCB family. Multidrug resistance exporter (TC 3.A.1.201) subfamily.</text>
</comment>
<evidence type="ECO:0000256" key="7">
    <source>
        <dbReference type="ARBA" id="ARBA00022989"/>
    </source>
</evidence>
<proteinExistence type="inferred from homology"/>
<evidence type="ECO:0000313" key="14">
    <source>
        <dbReference type="Proteomes" id="UP000688137"/>
    </source>
</evidence>
<dbReference type="EMBL" id="CAJJDM010000031">
    <property type="protein sequence ID" value="CAD8061899.1"/>
    <property type="molecule type" value="Genomic_DNA"/>
</dbReference>
<feature type="transmembrane region" description="Helical" evidence="10">
    <location>
        <begin position="761"/>
        <end position="783"/>
    </location>
</feature>
<feature type="transmembrane region" description="Helical" evidence="10">
    <location>
        <begin position="159"/>
        <end position="178"/>
    </location>
</feature>
<keyword evidence="6" id="KW-0067">ATP-binding</keyword>
<protein>
    <submittedName>
        <fullName evidence="13">Uncharacterized protein</fullName>
    </submittedName>
</protein>
<dbReference type="PANTHER" id="PTHR43394:SF16">
    <property type="entry name" value="ABC TRANSPORTER B FAMILY MEMBER 4-LIKE ISOFORM X1"/>
    <property type="match status" value="1"/>
</dbReference>
<dbReference type="FunFam" id="1.20.1560.10:FF:000194">
    <property type="entry name" value="Uncharacterized protein"/>
    <property type="match status" value="2"/>
</dbReference>
<dbReference type="Proteomes" id="UP000688137">
    <property type="component" value="Unassembled WGS sequence"/>
</dbReference>
<dbReference type="GO" id="GO:0016887">
    <property type="term" value="F:ATP hydrolysis activity"/>
    <property type="evidence" value="ECO:0007669"/>
    <property type="project" value="InterPro"/>
</dbReference>
<evidence type="ECO:0000256" key="1">
    <source>
        <dbReference type="ARBA" id="ARBA00007577"/>
    </source>
</evidence>
<feature type="domain" description="ABC transmembrane type-1" evidence="12">
    <location>
        <begin position="41"/>
        <end position="334"/>
    </location>
</feature>
<evidence type="ECO:0000256" key="6">
    <source>
        <dbReference type="ARBA" id="ARBA00022840"/>
    </source>
</evidence>
<dbReference type="InterPro" id="IPR011527">
    <property type="entry name" value="ABC1_TM_dom"/>
</dbReference>
<feature type="transmembrane region" description="Helical" evidence="10">
    <location>
        <begin position="696"/>
        <end position="716"/>
    </location>
</feature>
<gene>
    <name evidence="13" type="ORF">PPRIM_AZ9-3.1.T0320228</name>
</gene>
<dbReference type="Pfam" id="PF00005">
    <property type="entry name" value="ABC_tran"/>
    <property type="match status" value="2"/>
</dbReference>
<feature type="domain" description="ABC transporter" evidence="11">
    <location>
        <begin position="1041"/>
        <end position="1283"/>
    </location>
</feature>
<accession>A0A8S1L2Z6</accession>
<dbReference type="SMART" id="SM00382">
    <property type="entry name" value="AAA"/>
    <property type="match status" value="2"/>
</dbReference>
<comment type="caution">
    <text evidence="13">The sequence shown here is derived from an EMBL/GenBank/DDBJ whole genome shotgun (WGS) entry which is preliminary data.</text>
</comment>
<feature type="transmembrane region" description="Helical" evidence="10">
    <location>
        <begin position="302"/>
        <end position="322"/>
    </location>
</feature>
<keyword evidence="3 10" id="KW-0812">Transmembrane</keyword>
<dbReference type="GO" id="GO:0090374">
    <property type="term" value="P:oligopeptide export from mitochondrion"/>
    <property type="evidence" value="ECO:0007669"/>
    <property type="project" value="TreeGrafter"/>
</dbReference>
<feature type="transmembrane region" description="Helical" evidence="10">
    <location>
        <begin position="84"/>
        <end position="108"/>
    </location>
</feature>
<dbReference type="OMA" id="RANVMHQ"/>
<evidence type="ECO:0000256" key="8">
    <source>
        <dbReference type="ARBA" id="ARBA00023136"/>
    </source>
</evidence>
<reference evidence="13" key="1">
    <citation type="submission" date="2021-01" db="EMBL/GenBank/DDBJ databases">
        <authorList>
            <consortium name="Genoscope - CEA"/>
            <person name="William W."/>
        </authorList>
    </citation>
    <scope>NUCLEOTIDE SEQUENCE</scope>
</reference>
<dbReference type="PANTHER" id="PTHR43394">
    <property type="entry name" value="ATP-DEPENDENT PERMEASE MDL1, MITOCHONDRIAL"/>
    <property type="match status" value="1"/>
</dbReference>
<dbReference type="GO" id="GO:0005743">
    <property type="term" value="C:mitochondrial inner membrane"/>
    <property type="evidence" value="ECO:0007669"/>
    <property type="project" value="TreeGrafter"/>
</dbReference>
<dbReference type="CDD" id="cd18578">
    <property type="entry name" value="ABC_6TM_Pgp_ABCB1_D2_like"/>
    <property type="match status" value="1"/>
</dbReference>
<dbReference type="InterPro" id="IPR003593">
    <property type="entry name" value="AAA+_ATPase"/>
</dbReference>
<dbReference type="PROSITE" id="PS50929">
    <property type="entry name" value="ABC_TM1F"/>
    <property type="match status" value="2"/>
</dbReference>
<feature type="domain" description="ABC transporter" evidence="11">
    <location>
        <begin position="368"/>
        <end position="602"/>
    </location>
</feature>
<feature type="transmembrane region" description="Helical" evidence="10">
    <location>
        <begin position="37"/>
        <end position="64"/>
    </location>
</feature>